<proteinExistence type="inferred from homology"/>
<reference evidence="2" key="1">
    <citation type="submission" date="2024-07" db="EMBL/GenBank/DDBJ databases">
        <authorList>
            <person name="Li X.-J."/>
            <person name="Wang X."/>
        </authorList>
    </citation>
    <scope>NUCLEOTIDE SEQUENCE</scope>
    <source>
        <strain evidence="2">HSP-334</strain>
    </source>
</reference>
<accession>A0AB39VFJ6</accession>
<dbReference type="PANTHER" id="PTHR35024:SF4">
    <property type="entry name" value="POLYMER-FORMING CYTOSKELETAL PROTEIN"/>
    <property type="match status" value="1"/>
</dbReference>
<dbReference type="EMBL" id="CP165644">
    <property type="protein sequence ID" value="XDU66107.1"/>
    <property type="molecule type" value="Genomic_DNA"/>
</dbReference>
<name>A0AB39VFJ6_9FUSO</name>
<dbReference type="Pfam" id="PF04519">
    <property type="entry name" value="Bactofilin"/>
    <property type="match status" value="1"/>
</dbReference>
<evidence type="ECO:0000313" key="2">
    <source>
        <dbReference type="EMBL" id="XDU66107.1"/>
    </source>
</evidence>
<protein>
    <submittedName>
        <fullName evidence="2">Polymer-forming cytoskeletal protein</fullName>
    </submittedName>
</protein>
<evidence type="ECO:0000256" key="1">
    <source>
        <dbReference type="ARBA" id="ARBA00044755"/>
    </source>
</evidence>
<dbReference type="AlphaFoldDB" id="A0AB39VFJ6"/>
<dbReference type="KEGG" id="lrug:AB8B22_06660"/>
<sequence>MGLFDNGKKVKEKNLESVTSSSVTSEEDDLNGVSIISMETSIKGTIETNSMFQIDGVLEGDIKAGSLVHVGTEGRVKGNITAKSVFIEGEVSGDIVADKVEIGSKGKVRSNITSLTLVIQEGGMFEGSKKMKVALVKDEPKVEVLEDKEL</sequence>
<dbReference type="RefSeq" id="WP_314080893.1">
    <property type="nucleotide sequence ID" value="NZ_CP165644.1"/>
</dbReference>
<gene>
    <name evidence="2" type="ORF">AB8B22_06660</name>
</gene>
<dbReference type="InterPro" id="IPR007607">
    <property type="entry name" value="BacA/B"/>
</dbReference>
<organism evidence="2">
    <name type="scientific">Leptotrichia rugosa</name>
    <dbReference type="NCBI Taxonomy" id="3239302"/>
    <lineage>
        <taxon>Bacteria</taxon>
        <taxon>Fusobacteriati</taxon>
        <taxon>Fusobacteriota</taxon>
        <taxon>Fusobacteriia</taxon>
        <taxon>Fusobacteriales</taxon>
        <taxon>Leptotrichiaceae</taxon>
        <taxon>Leptotrichia</taxon>
    </lineage>
</organism>
<comment type="similarity">
    <text evidence="1">Belongs to the bactofilin family.</text>
</comment>
<dbReference type="PANTHER" id="PTHR35024">
    <property type="entry name" value="HYPOTHETICAL CYTOSOLIC PROTEIN"/>
    <property type="match status" value="1"/>
</dbReference>